<gene>
    <name evidence="17" type="ORF">DVH24_031213</name>
</gene>
<dbReference type="PROSITE" id="PS00470">
    <property type="entry name" value="IDH_IMDH"/>
    <property type="match status" value="1"/>
</dbReference>
<keyword evidence="10" id="KW-0460">Magnesium</keyword>
<dbReference type="InterPro" id="IPR019818">
    <property type="entry name" value="IsoCit/isopropylmalate_DH_CS"/>
</dbReference>
<dbReference type="GO" id="GO:0003862">
    <property type="term" value="F:3-isopropylmalate dehydrogenase activity"/>
    <property type="evidence" value="ECO:0007669"/>
    <property type="project" value="UniProtKB-EC"/>
</dbReference>
<protein>
    <recommendedName>
        <fullName evidence="6 15">3-isopropylmalate dehydrogenase</fullName>
        <ecNumber evidence="6 15">1.1.1.85</ecNumber>
    </recommendedName>
</protein>
<evidence type="ECO:0000256" key="5">
    <source>
        <dbReference type="ARBA" id="ARBA00011738"/>
    </source>
</evidence>
<evidence type="ECO:0000256" key="9">
    <source>
        <dbReference type="ARBA" id="ARBA00022723"/>
    </source>
</evidence>
<feature type="domain" description="Isopropylmalate dehydrogenase-like" evidence="16">
    <location>
        <begin position="46"/>
        <end position="395"/>
    </location>
</feature>
<dbReference type="GO" id="GO:0000287">
    <property type="term" value="F:magnesium ion binding"/>
    <property type="evidence" value="ECO:0007669"/>
    <property type="project" value="InterPro"/>
</dbReference>
<keyword evidence="18" id="KW-1185">Reference proteome</keyword>
<keyword evidence="11" id="KW-0560">Oxidoreductase</keyword>
<evidence type="ECO:0000313" key="17">
    <source>
        <dbReference type="EMBL" id="RXH68880.1"/>
    </source>
</evidence>
<keyword evidence="7 15" id="KW-0432">Leucine biosynthesis</keyword>
<evidence type="ECO:0000256" key="8">
    <source>
        <dbReference type="ARBA" id="ARBA00022605"/>
    </source>
</evidence>
<comment type="catalytic activity">
    <reaction evidence="1 15">
        <text>(2R,3S)-3-isopropylmalate + NAD(+) = 4-methyl-2-oxopentanoate + CO2 + NADH</text>
        <dbReference type="Rhea" id="RHEA:32271"/>
        <dbReference type="ChEBI" id="CHEBI:16526"/>
        <dbReference type="ChEBI" id="CHEBI:17865"/>
        <dbReference type="ChEBI" id="CHEBI:35121"/>
        <dbReference type="ChEBI" id="CHEBI:57540"/>
        <dbReference type="ChEBI" id="CHEBI:57945"/>
        <dbReference type="EC" id="1.1.1.85"/>
    </reaction>
</comment>
<evidence type="ECO:0000256" key="12">
    <source>
        <dbReference type="ARBA" id="ARBA00023027"/>
    </source>
</evidence>
<evidence type="ECO:0000256" key="2">
    <source>
        <dbReference type="ARBA" id="ARBA00001936"/>
    </source>
</evidence>
<comment type="caution">
    <text evidence="17">The sequence shown here is derived from an EMBL/GenBank/DDBJ whole genome shotgun (WGS) entry which is preliminary data.</text>
</comment>
<comment type="function">
    <text evidence="15">Catalyzes the oxidation of 3-carboxy-2-hydroxy-4-methylpentanoate (3-isopropylmalate) to 3-carboxy-4-methyl-2-oxopentanoate. The product decarboxylates to 4-methyl-2 oxopentanoate.</text>
</comment>
<evidence type="ECO:0000256" key="3">
    <source>
        <dbReference type="ARBA" id="ARBA00004762"/>
    </source>
</evidence>
<dbReference type="PANTHER" id="PTHR42979:SF1">
    <property type="entry name" value="3-ISOPROPYLMALATE DEHYDROGENASE"/>
    <property type="match status" value="1"/>
</dbReference>
<evidence type="ECO:0000256" key="6">
    <source>
        <dbReference type="ARBA" id="ARBA00013101"/>
    </source>
</evidence>
<organism evidence="17 18">
    <name type="scientific">Malus domestica</name>
    <name type="common">Apple</name>
    <name type="synonym">Pyrus malus</name>
    <dbReference type="NCBI Taxonomy" id="3750"/>
    <lineage>
        <taxon>Eukaryota</taxon>
        <taxon>Viridiplantae</taxon>
        <taxon>Streptophyta</taxon>
        <taxon>Embryophyta</taxon>
        <taxon>Tracheophyta</taxon>
        <taxon>Spermatophyta</taxon>
        <taxon>Magnoliopsida</taxon>
        <taxon>eudicotyledons</taxon>
        <taxon>Gunneridae</taxon>
        <taxon>Pentapetalae</taxon>
        <taxon>rosids</taxon>
        <taxon>fabids</taxon>
        <taxon>Rosales</taxon>
        <taxon>Rosaceae</taxon>
        <taxon>Amygdaloideae</taxon>
        <taxon>Maleae</taxon>
        <taxon>Malus</taxon>
    </lineage>
</organism>
<dbReference type="HAMAP" id="MF_01033">
    <property type="entry name" value="LeuB_type1"/>
    <property type="match status" value="1"/>
</dbReference>
<dbReference type="FunFam" id="3.40.718.10:FF:000004">
    <property type="entry name" value="3-isopropylmalate dehydrogenase"/>
    <property type="match status" value="1"/>
</dbReference>
<dbReference type="GO" id="GO:0009098">
    <property type="term" value="P:L-leucine biosynthetic process"/>
    <property type="evidence" value="ECO:0007669"/>
    <property type="project" value="UniProtKB-UniPathway"/>
</dbReference>
<evidence type="ECO:0000256" key="7">
    <source>
        <dbReference type="ARBA" id="ARBA00022430"/>
    </source>
</evidence>
<accession>A0A498HDM2</accession>
<keyword evidence="8" id="KW-0028">Amino-acid biosynthesis</keyword>
<dbReference type="SUPFAM" id="SSF53659">
    <property type="entry name" value="Isocitrate/Isopropylmalate dehydrogenase-like"/>
    <property type="match status" value="1"/>
</dbReference>
<sequence length="407" mass="43712">MAAAPACLQLNAKPFSSFLSPNPISKHTPKVGRISCSAASPSKRYSITLLPGDGIGPEVISVAKNVLNLAASIDGIEFKYEEVPIGGAALDLTGVPLPDETLLSAKQSDAVLLGAIGGYKWDKNEKHLKPETGLLKLREGLKVFANLRPATVLPQLVDASTLKREVAEGVDLMVVRELTGGIYFGKPRGFGTNENGEEIGFNTEVYAAYEIDRIARVAFETARKRKGRLCSVDKANVLEASMFWRKRIMEIALEYPDVELSHMYVDNAAMQLIRDPKQFDTIVTNNIFGDILSDEASMITGSIGMLPSASLGESGPGLYEPIHGSAPDIAGQDKANPLATVLSAAMLLKYGLGEEKAAKRIEDAVLDTLNRGFRTGDIYSTGTKLVGCKEMGEEVLKSVDSQVPSPV</sequence>
<evidence type="ECO:0000256" key="14">
    <source>
        <dbReference type="ARBA" id="ARBA00023304"/>
    </source>
</evidence>
<comment type="cofactor">
    <cofactor evidence="2">
        <name>Mn(2+)</name>
        <dbReference type="ChEBI" id="CHEBI:29035"/>
    </cofactor>
</comment>
<dbReference type="EC" id="1.1.1.85" evidence="6 15"/>
<evidence type="ECO:0000313" key="18">
    <source>
        <dbReference type="Proteomes" id="UP000290289"/>
    </source>
</evidence>
<name>A0A498HDM2_MALDO</name>
<dbReference type="NCBIfam" id="TIGR00169">
    <property type="entry name" value="leuB"/>
    <property type="match status" value="1"/>
</dbReference>
<comment type="cofactor">
    <cofactor evidence="15">
        <name>Mg(2+)</name>
        <dbReference type="ChEBI" id="CHEBI:18420"/>
    </cofactor>
    <cofactor evidence="15">
        <name>Mn(2+)</name>
        <dbReference type="ChEBI" id="CHEBI:29035"/>
    </cofactor>
    <text evidence="15">Binds 1 Mg(2+) or Mn(2+) ion per subunit.</text>
</comment>
<dbReference type="InterPro" id="IPR004429">
    <property type="entry name" value="Isopropylmalate_DH"/>
</dbReference>
<dbReference type="InterPro" id="IPR024084">
    <property type="entry name" value="IsoPropMal-DH-like_dom"/>
</dbReference>
<dbReference type="SMART" id="SM01329">
    <property type="entry name" value="Iso_dh"/>
    <property type="match status" value="1"/>
</dbReference>
<reference evidence="17 18" key="1">
    <citation type="submission" date="2018-10" db="EMBL/GenBank/DDBJ databases">
        <title>A high-quality apple genome assembly.</title>
        <authorList>
            <person name="Hu J."/>
        </authorList>
    </citation>
    <scope>NUCLEOTIDE SEQUENCE [LARGE SCALE GENOMIC DNA]</scope>
    <source>
        <strain evidence="18">cv. HFTH1</strain>
        <tissue evidence="17">Young leaf</tissue>
    </source>
</reference>
<comment type="pathway">
    <text evidence="3 15">Amino-acid biosynthesis; L-leucine biosynthesis; L-leucine from 3-methyl-2-oxobutanoate: step 3/4.</text>
</comment>
<evidence type="ECO:0000259" key="16">
    <source>
        <dbReference type="SMART" id="SM01329"/>
    </source>
</evidence>
<evidence type="ECO:0000256" key="11">
    <source>
        <dbReference type="ARBA" id="ARBA00023002"/>
    </source>
</evidence>
<dbReference type="Proteomes" id="UP000290289">
    <property type="component" value="Chromosome 17"/>
</dbReference>
<proteinExistence type="inferred from homology"/>
<keyword evidence="14 15" id="KW-0100">Branched-chain amino acid biosynthesis</keyword>
<dbReference type="EMBL" id="RDQH01000343">
    <property type="protein sequence ID" value="RXH68880.1"/>
    <property type="molecule type" value="Genomic_DNA"/>
</dbReference>
<keyword evidence="12 15" id="KW-0520">NAD</keyword>
<dbReference type="STRING" id="3750.A0A498HDM2"/>
<keyword evidence="9 15" id="KW-0479">Metal-binding</keyword>
<evidence type="ECO:0000256" key="10">
    <source>
        <dbReference type="ARBA" id="ARBA00022842"/>
    </source>
</evidence>
<comment type="similarity">
    <text evidence="4">Belongs to the isocitrate and isopropylmalate dehydrogenases family.</text>
</comment>
<evidence type="ECO:0000256" key="1">
    <source>
        <dbReference type="ARBA" id="ARBA00000624"/>
    </source>
</evidence>
<evidence type="ECO:0000256" key="15">
    <source>
        <dbReference type="RuleBase" id="RU004445"/>
    </source>
</evidence>
<dbReference type="GO" id="GO:0051287">
    <property type="term" value="F:NAD binding"/>
    <property type="evidence" value="ECO:0007669"/>
    <property type="project" value="InterPro"/>
</dbReference>
<keyword evidence="13" id="KW-0464">Manganese</keyword>
<dbReference type="AlphaFoldDB" id="A0A498HDM2"/>
<evidence type="ECO:0000256" key="13">
    <source>
        <dbReference type="ARBA" id="ARBA00023211"/>
    </source>
</evidence>
<dbReference type="PANTHER" id="PTHR42979">
    <property type="entry name" value="3-ISOPROPYLMALATE DEHYDROGENASE"/>
    <property type="match status" value="1"/>
</dbReference>
<dbReference type="Pfam" id="PF00180">
    <property type="entry name" value="Iso_dh"/>
    <property type="match status" value="1"/>
</dbReference>
<dbReference type="UniPathway" id="UPA00048">
    <property type="reaction ID" value="UER00072"/>
</dbReference>
<comment type="subunit">
    <text evidence="5 15">Homodimer.</text>
</comment>
<dbReference type="Gene3D" id="3.40.718.10">
    <property type="entry name" value="Isopropylmalate Dehydrogenase"/>
    <property type="match status" value="1"/>
</dbReference>
<evidence type="ECO:0000256" key="4">
    <source>
        <dbReference type="ARBA" id="ARBA00007769"/>
    </source>
</evidence>